<evidence type="ECO:0000256" key="1">
    <source>
        <dbReference type="SAM" id="MobiDB-lite"/>
    </source>
</evidence>
<keyword evidence="2" id="KW-0732">Signal</keyword>
<protein>
    <recommendedName>
        <fullName evidence="5">DUF3300 domain-containing protein</fullName>
    </recommendedName>
</protein>
<evidence type="ECO:0000313" key="4">
    <source>
        <dbReference type="Proteomes" id="UP000712080"/>
    </source>
</evidence>
<keyword evidence="4" id="KW-1185">Reference proteome</keyword>
<evidence type="ECO:0000256" key="2">
    <source>
        <dbReference type="SAM" id="SignalP"/>
    </source>
</evidence>
<feature type="signal peptide" evidence="2">
    <location>
        <begin position="1"/>
        <end position="29"/>
    </location>
</feature>
<feature type="chain" id="PRO_5037017480" description="DUF3300 domain-containing protein" evidence="2">
    <location>
        <begin position="30"/>
        <end position="288"/>
    </location>
</feature>
<evidence type="ECO:0008006" key="5">
    <source>
        <dbReference type="Google" id="ProtNLM"/>
    </source>
</evidence>
<evidence type="ECO:0000313" key="3">
    <source>
        <dbReference type="EMBL" id="NMH26601.1"/>
    </source>
</evidence>
<organism evidence="3 4">
    <name type="scientific">Flavobacterium silvaticum</name>
    <dbReference type="NCBI Taxonomy" id="1852020"/>
    <lineage>
        <taxon>Bacteria</taxon>
        <taxon>Pseudomonadati</taxon>
        <taxon>Bacteroidota</taxon>
        <taxon>Flavobacteriia</taxon>
        <taxon>Flavobacteriales</taxon>
        <taxon>Flavobacteriaceae</taxon>
        <taxon>Flavobacterium</taxon>
    </lineage>
</organism>
<comment type="caution">
    <text evidence="3">The sequence shown here is derived from an EMBL/GenBank/DDBJ whole genome shotgun (WGS) entry which is preliminary data.</text>
</comment>
<reference evidence="3" key="1">
    <citation type="submission" date="2020-02" db="EMBL/GenBank/DDBJ databases">
        <title>Flavobacterium sp. genome.</title>
        <authorList>
            <person name="Jung H.S."/>
            <person name="Baek J.H."/>
            <person name="Jeon C.O."/>
        </authorList>
    </citation>
    <scope>NUCLEOTIDE SEQUENCE</scope>
    <source>
        <strain evidence="3">SE-s28</strain>
    </source>
</reference>
<gene>
    <name evidence="3" type="ORF">G6047_01030</name>
</gene>
<dbReference type="AlphaFoldDB" id="A0A972FXD6"/>
<feature type="compositionally biased region" description="Polar residues" evidence="1">
    <location>
        <begin position="68"/>
        <end position="79"/>
    </location>
</feature>
<dbReference type="EMBL" id="JAAMPU010000093">
    <property type="protein sequence ID" value="NMH26601.1"/>
    <property type="molecule type" value="Genomic_DNA"/>
</dbReference>
<proteinExistence type="predicted"/>
<feature type="compositionally biased region" description="Polar residues" evidence="1">
    <location>
        <begin position="31"/>
        <end position="40"/>
    </location>
</feature>
<sequence>MNVIPKKLHFLLSVIFCLVLLSSSFDGFSQNRRGGSASHNRASKNVSSRNKVSSPKKATVNRTDKSNRTSVSNRGNNKVSVDKSKRNVNVNVDRSKNIQVNNNRTVVRRNTRVYSRPPHIYGGHRYYAYHPYHYHPYRPYYWGPVWHPWGFFVTTLATTAIIVSIHNHHYHYDHGVYYVAGNGGYTVVEAPVGATITTLPESSQTVVVNETTNNYYYGGTFYEKSDGGYTVVPPTAGTLVENLPEGATEEKIGDQTYVKLGETYYQPIEKDGKNMYEVVQVEQEDEKK</sequence>
<accession>A0A972FXD6</accession>
<feature type="compositionally biased region" description="Low complexity" evidence="1">
    <location>
        <begin position="43"/>
        <end position="57"/>
    </location>
</feature>
<dbReference type="Proteomes" id="UP000712080">
    <property type="component" value="Unassembled WGS sequence"/>
</dbReference>
<dbReference type="RefSeq" id="WP_169525559.1">
    <property type="nucleotide sequence ID" value="NZ_JAAMPU010000093.1"/>
</dbReference>
<feature type="region of interest" description="Disordered" evidence="1">
    <location>
        <begin position="31"/>
        <end position="86"/>
    </location>
</feature>
<dbReference type="InterPro" id="IPR045398">
    <property type="entry name" value="DUF6515"/>
</dbReference>
<name>A0A972FXD6_9FLAO</name>
<dbReference type="Pfam" id="PF20125">
    <property type="entry name" value="DUF6515"/>
    <property type="match status" value="1"/>
</dbReference>